<comment type="caution">
    <text evidence="4">The sequence shown here is derived from an EMBL/GenBank/DDBJ whole genome shotgun (WGS) entry which is preliminary data.</text>
</comment>
<sequence length="561" mass="61799">MASKKKDISIVLCGEAGQGINTVSEALLFLAHKNGFNVFSTTEFMSRIRGGINSTEIRISPEPVRAPVERIDIFVPLIRRAYEHLNKRLNQNTITLGEIKTPGYSIYEIPFSTIAKELGGPIYTNIVAVGAIAGILNLKLDYLNDYLIKTFQRKGDTVVKNNIQAAKTGYEKAKTLKINLLDINFTVGLKNKEKIMDGSEAIALGAVAGGCNFIAAYPMTPSSGVWTYLARHSKELDIITEQAEDEISAMNMGIGASYAGARAMVTTSGGGFDLMTEGLSLAAIQETPIVIHLAQRPGPATGLPTRTEQADLELALYAGHGEFSRIILAPGTFEQGFYLTQKAFNLADKYQVPVFILTDQFFIDSSYNVKSFDISGIKIEPIVIETQRDYKRYRLTENGISPRGIPGFGQGFVNADCHHHNEDGHISEDLELRPVMVDKLFKKMRLINNDIILPALTGPSDYKTLVICWGSNYNIVKEALESMNQKNIAMLHFSQVYPIDPDTESYLKKAEKIIVVENNATGQFAKLLKLSTGISIHESILKYNGLPFSVEEIESAIKGLL</sequence>
<dbReference type="NCBIfam" id="TIGR03710">
    <property type="entry name" value="OAFO_sf"/>
    <property type="match status" value="1"/>
</dbReference>
<dbReference type="InterPro" id="IPR029061">
    <property type="entry name" value="THDP-binding"/>
</dbReference>
<feature type="domain" description="Pyruvate flavodoxin/ferredoxin oxidoreductase pyrimidine binding" evidence="3">
    <location>
        <begin position="205"/>
        <end position="431"/>
    </location>
</feature>
<evidence type="ECO:0000313" key="4">
    <source>
        <dbReference type="EMBL" id="HDY59506.1"/>
    </source>
</evidence>
<dbReference type="FunFam" id="3.40.50.920:FF:000009">
    <property type="entry name" value="2-oxoglutarate ferredoxin oxidoreductase subunit alpha"/>
    <property type="match status" value="1"/>
</dbReference>
<dbReference type="Pfam" id="PF01558">
    <property type="entry name" value="POR"/>
    <property type="match status" value="1"/>
</dbReference>
<reference evidence="4" key="1">
    <citation type="journal article" date="2020" name="mSystems">
        <title>Genome- and Community-Level Interaction Insights into Carbon Utilization and Element Cycling Functions of Hydrothermarchaeota in Hydrothermal Sediment.</title>
        <authorList>
            <person name="Zhou Z."/>
            <person name="Liu Y."/>
            <person name="Xu W."/>
            <person name="Pan J."/>
            <person name="Luo Z.H."/>
            <person name="Li M."/>
        </authorList>
    </citation>
    <scope>NUCLEOTIDE SEQUENCE [LARGE SCALE GENOMIC DNA]</scope>
    <source>
        <strain evidence="4">SpSt-258</strain>
    </source>
</reference>
<dbReference type="Pfam" id="PF01855">
    <property type="entry name" value="POR_N"/>
    <property type="match status" value="1"/>
</dbReference>
<dbReference type="GO" id="GO:0006979">
    <property type="term" value="P:response to oxidative stress"/>
    <property type="evidence" value="ECO:0007669"/>
    <property type="project" value="TreeGrafter"/>
</dbReference>
<dbReference type="InterPro" id="IPR009014">
    <property type="entry name" value="Transketo_C/PFOR_II"/>
</dbReference>
<protein>
    <submittedName>
        <fullName evidence="4">2-oxoacid:acceptor oxidoreductase subunit alpha</fullName>
    </submittedName>
</protein>
<dbReference type="InterPro" id="IPR002880">
    <property type="entry name" value="Pyrv_Fd/Flavodoxin_OxRdtase_N"/>
</dbReference>
<gene>
    <name evidence="4" type="ORF">ENP86_08150</name>
</gene>
<keyword evidence="1" id="KW-0560">Oxidoreductase</keyword>
<dbReference type="SUPFAM" id="SSF52922">
    <property type="entry name" value="TK C-terminal domain-like"/>
    <property type="match status" value="1"/>
</dbReference>
<dbReference type="SUPFAM" id="SSF52518">
    <property type="entry name" value="Thiamin diphosphate-binding fold (THDP-binding)"/>
    <property type="match status" value="1"/>
</dbReference>
<evidence type="ECO:0000256" key="1">
    <source>
        <dbReference type="ARBA" id="ARBA00023002"/>
    </source>
</evidence>
<dbReference type="Gene3D" id="3.40.50.970">
    <property type="match status" value="1"/>
</dbReference>
<dbReference type="EMBL" id="DSKY01000020">
    <property type="protein sequence ID" value="HDY59506.1"/>
    <property type="molecule type" value="Genomic_DNA"/>
</dbReference>
<dbReference type="InterPro" id="IPR002869">
    <property type="entry name" value="Pyrv_flavodox_OxRed_cen"/>
</dbReference>
<proteinExistence type="predicted"/>
<dbReference type="InterPro" id="IPR019752">
    <property type="entry name" value="Pyrv/ketoisovalerate_OxRed_cat"/>
</dbReference>
<dbReference type="PANTHER" id="PTHR32154">
    <property type="entry name" value="PYRUVATE-FLAVODOXIN OXIDOREDUCTASE-RELATED"/>
    <property type="match status" value="1"/>
</dbReference>
<dbReference type="AlphaFoldDB" id="A0A7V1EIE2"/>
<accession>A0A7V1EIE2</accession>
<dbReference type="InterPro" id="IPR050722">
    <property type="entry name" value="Pyruvate:ferred/Flavod_OxRd"/>
</dbReference>
<feature type="domain" description="Pyruvate/ketoisovalerate oxidoreductase catalytic" evidence="2">
    <location>
        <begin position="16"/>
        <end position="171"/>
    </location>
</feature>
<dbReference type="Gene3D" id="3.40.920.10">
    <property type="entry name" value="Pyruvate-ferredoxin oxidoreductase, PFOR, domain III"/>
    <property type="match status" value="1"/>
</dbReference>
<name>A0A7V1EIE2_UNCW3</name>
<dbReference type="FunFam" id="3.40.50.970:FF:000022">
    <property type="entry name" value="2-oxoglutarate ferredoxin oxidoreductase alpha subunit"/>
    <property type="match status" value="1"/>
</dbReference>
<dbReference type="Gene3D" id="3.40.50.920">
    <property type="match status" value="1"/>
</dbReference>
<dbReference type="SUPFAM" id="SSF53323">
    <property type="entry name" value="Pyruvate-ferredoxin oxidoreductase, PFOR, domain III"/>
    <property type="match status" value="1"/>
</dbReference>
<organism evidence="4">
    <name type="scientific">candidate division WOR-3 bacterium</name>
    <dbReference type="NCBI Taxonomy" id="2052148"/>
    <lineage>
        <taxon>Bacteria</taxon>
        <taxon>Bacteria division WOR-3</taxon>
    </lineage>
</organism>
<dbReference type="PANTHER" id="PTHR32154:SF20">
    <property type="entry name" value="2-OXOGLUTARATE OXIDOREDUCTASE SUBUNIT KORA"/>
    <property type="match status" value="1"/>
</dbReference>
<evidence type="ECO:0000259" key="3">
    <source>
        <dbReference type="Pfam" id="PF01855"/>
    </source>
</evidence>
<dbReference type="CDD" id="cd07034">
    <property type="entry name" value="TPP_PYR_PFOR_IOR-alpha_like"/>
    <property type="match status" value="1"/>
</dbReference>
<evidence type="ECO:0000259" key="2">
    <source>
        <dbReference type="Pfam" id="PF01558"/>
    </source>
</evidence>
<dbReference type="GO" id="GO:0016903">
    <property type="term" value="F:oxidoreductase activity, acting on the aldehyde or oxo group of donors"/>
    <property type="evidence" value="ECO:0007669"/>
    <property type="project" value="InterPro"/>
</dbReference>
<dbReference type="InterPro" id="IPR022367">
    <property type="entry name" value="2-oxoacid/accept_OxRdtase_asu"/>
</dbReference>